<keyword evidence="2" id="KW-1185">Reference proteome</keyword>
<name>A0ABV6NQW2_9BACI</name>
<evidence type="ECO:0000313" key="1">
    <source>
        <dbReference type="EMBL" id="MFC0562473.1"/>
    </source>
</evidence>
<organism evidence="1 2">
    <name type="scientific">Halalkalibacter alkalisediminis</name>
    <dbReference type="NCBI Taxonomy" id="935616"/>
    <lineage>
        <taxon>Bacteria</taxon>
        <taxon>Bacillati</taxon>
        <taxon>Bacillota</taxon>
        <taxon>Bacilli</taxon>
        <taxon>Bacillales</taxon>
        <taxon>Bacillaceae</taxon>
        <taxon>Halalkalibacter</taxon>
    </lineage>
</organism>
<dbReference type="EMBL" id="JBHLTR010000131">
    <property type="protein sequence ID" value="MFC0562473.1"/>
    <property type="molecule type" value="Genomic_DNA"/>
</dbReference>
<reference evidence="1 2" key="1">
    <citation type="submission" date="2024-09" db="EMBL/GenBank/DDBJ databases">
        <authorList>
            <person name="Sun Q."/>
            <person name="Mori K."/>
        </authorList>
    </citation>
    <scope>NUCLEOTIDE SEQUENCE [LARGE SCALE GENOMIC DNA]</scope>
    <source>
        <strain evidence="1 2">NCAIM B.02301</strain>
    </source>
</reference>
<sequence length="127" mass="14779">MTGLSYQAKAGDGFKKKMLKRTDHWFNTPQEVVSEMLALKEKMDLIYENKIKWEYDGKVTGTISKMNILKGYLRGDRRTKPFYLQILSVQSDDEVRDISPLEVNKLSENDEEMSKRVVSLLKNKSNK</sequence>
<gene>
    <name evidence="1" type="ORF">ACFFH4_26965</name>
</gene>
<protein>
    <submittedName>
        <fullName evidence="1">Uncharacterized protein</fullName>
    </submittedName>
</protein>
<proteinExistence type="predicted"/>
<evidence type="ECO:0000313" key="2">
    <source>
        <dbReference type="Proteomes" id="UP001589833"/>
    </source>
</evidence>
<comment type="caution">
    <text evidence="1">The sequence shown here is derived from an EMBL/GenBank/DDBJ whole genome shotgun (WGS) entry which is preliminary data.</text>
</comment>
<accession>A0ABV6NQW2</accession>
<dbReference type="RefSeq" id="WP_273844653.1">
    <property type="nucleotide sequence ID" value="NZ_JAQQWT010000010.1"/>
</dbReference>
<dbReference type="Proteomes" id="UP001589833">
    <property type="component" value="Unassembled WGS sequence"/>
</dbReference>